<keyword evidence="8" id="KW-0902">Two-component regulatory system</keyword>
<dbReference type="Gene3D" id="3.30.565.10">
    <property type="entry name" value="Histidine kinase-like ATPase, C-terminal domain"/>
    <property type="match status" value="1"/>
</dbReference>
<feature type="transmembrane region" description="Helical" evidence="9">
    <location>
        <begin position="62"/>
        <end position="81"/>
    </location>
</feature>
<evidence type="ECO:0000313" key="11">
    <source>
        <dbReference type="EMBL" id="HIZ37001.1"/>
    </source>
</evidence>
<reference evidence="11" key="1">
    <citation type="journal article" date="2021" name="PeerJ">
        <title>Extensive microbial diversity within the chicken gut microbiome revealed by metagenomics and culture.</title>
        <authorList>
            <person name="Gilroy R."/>
            <person name="Ravi A."/>
            <person name="Getino M."/>
            <person name="Pursley I."/>
            <person name="Horton D.L."/>
            <person name="Alikhan N.F."/>
            <person name="Baker D."/>
            <person name="Gharbi K."/>
            <person name="Hall N."/>
            <person name="Watson M."/>
            <person name="Adriaenssens E.M."/>
            <person name="Foster-Nyarko E."/>
            <person name="Jarju S."/>
            <person name="Secka A."/>
            <person name="Antonio M."/>
            <person name="Oren A."/>
            <person name="Chaudhuri R.R."/>
            <person name="La Ragione R."/>
            <person name="Hildebrand F."/>
            <person name="Pallen M.J."/>
        </authorList>
    </citation>
    <scope>NUCLEOTIDE SEQUENCE</scope>
    <source>
        <strain evidence="11">ChiGjej4B4-7305</strain>
    </source>
</reference>
<reference evidence="11" key="2">
    <citation type="submission" date="2021-04" db="EMBL/GenBank/DDBJ databases">
        <authorList>
            <person name="Gilroy R."/>
        </authorList>
    </citation>
    <scope>NUCLEOTIDE SEQUENCE</scope>
    <source>
        <strain evidence="11">ChiGjej4B4-7305</strain>
    </source>
</reference>
<keyword evidence="9" id="KW-1133">Transmembrane helix</keyword>
<feature type="domain" description="Signal transduction histidine kinase subgroup 3 dimerisation and phosphoacceptor" evidence="10">
    <location>
        <begin position="225"/>
        <end position="290"/>
    </location>
</feature>
<name>A0A9D2EH73_9MICO</name>
<keyword evidence="5" id="KW-0547">Nucleotide-binding</keyword>
<keyword evidence="7" id="KW-0067">ATP-binding</keyword>
<sequence>MTEEARSRGAAPGWRRGVAPLRSRTTLRAGVFLLIGGVVAGAYVLLAGGFVQLLVSAPTSPAVVVVLAVLSAILLSLPPFLAPVRALEIAAVRTFLDVDLPVPPADRSPAPTTRWRAAAWYGLHLALGGVLVTVLLLALPMATQLAVSALGLDPVIAAEWALWAMLPRWVALALLVVAALVLLVAIPYLIAAERVLLRQAAAPLLGPDQSERIAELEAEADQAAERGRVARELHDSVGHALTVTTLQAAAAARLLEADPPAARAALTAIEETGRSAMADLDHVLGLLRTESDEGPAGRRVPVPTLAALEDLLDDARQAGAHVTSAEMLGAGELAALPRATSQEAYRVVQEALTNAMRHAPAQQVTITVRVAAGDDAASVWSEGHLAVTVRNPLGTAAGPGTGRGGRGLVGMAERVRLLRGDLGAGPGMGPDAGSWVVRARFPLADSSG</sequence>
<proteinExistence type="predicted"/>
<evidence type="ECO:0000256" key="8">
    <source>
        <dbReference type="ARBA" id="ARBA00023012"/>
    </source>
</evidence>
<dbReference type="GO" id="GO:0016020">
    <property type="term" value="C:membrane"/>
    <property type="evidence" value="ECO:0007669"/>
    <property type="project" value="InterPro"/>
</dbReference>
<evidence type="ECO:0000313" key="12">
    <source>
        <dbReference type="Proteomes" id="UP000824037"/>
    </source>
</evidence>
<dbReference type="InterPro" id="IPR011712">
    <property type="entry name" value="Sig_transdc_His_kin_sub3_dim/P"/>
</dbReference>
<evidence type="ECO:0000256" key="9">
    <source>
        <dbReference type="SAM" id="Phobius"/>
    </source>
</evidence>
<dbReference type="InterPro" id="IPR036890">
    <property type="entry name" value="HATPase_C_sf"/>
</dbReference>
<feature type="transmembrane region" description="Helical" evidence="9">
    <location>
        <begin position="31"/>
        <end position="55"/>
    </location>
</feature>
<evidence type="ECO:0000256" key="6">
    <source>
        <dbReference type="ARBA" id="ARBA00022777"/>
    </source>
</evidence>
<evidence type="ECO:0000256" key="2">
    <source>
        <dbReference type="ARBA" id="ARBA00012438"/>
    </source>
</evidence>
<evidence type="ECO:0000256" key="7">
    <source>
        <dbReference type="ARBA" id="ARBA00022840"/>
    </source>
</evidence>
<keyword evidence="3" id="KW-0597">Phosphoprotein</keyword>
<dbReference type="GO" id="GO:0000155">
    <property type="term" value="F:phosphorelay sensor kinase activity"/>
    <property type="evidence" value="ECO:0007669"/>
    <property type="project" value="InterPro"/>
</dbReference>
<feature type="transmembrane region" description="Helical" evidence="9">
    <location>
        <begin position="118"/>
        <end position="138"/>
    </location>
</feature>
<feature type="transmembrane region" description="Helical" evidence="9">
    <location>
        <begin position="169"/>
        <end position="190"/>
    </location>
</feature>
<dbReference type="EMBL" id="DXBY01000251">
    <property type="protein sequence ID" value="HIZ37001.1"/>
    <property type="molecule type" value="Genomic_DNA"/>
</dbReference>
<evidence type="ECO:0000256" key="4">
    <source>
        <dbReference type="ARBA" id="ARBA00022679"/>
    </source>
</evidence>
<evidence type="ECO:0000256" key="1">
    <source>
        <dbReference type="ARBA" id="ARBA00000085"/>
    </source>
</evidence>
<protein>
    <recommendedName>
        <fullName evidence="2">histidine kinase</fullName>
        <ecNumber evidence="2">2.7.13.3</ecNumber>
    </recommendedName>
</protein>
<keyword evidence="9" id="KW-0812">Transmembrane</keyword>
<dbReference type="PANTHER" id="PTHR24421">
    <property type="entry name" value="NITRATE/NITRITE SENSOR PROTEIN NARX-RELATED"/>
    <property type="match status" value="1"/>
</dbReference>
<organism evidence="11 12">
    <name type="scientific">Candidatus Ruania gallistercoris</name>
    <dbReference type="NCBI Taxonomy" id="2838746"/>
    <lineage>
        <taxon>Bacteria</taxon>
        <taxon>Bacillati</taxon>
        <taxon>Actinomycetota</taxon>
        <taxon>Actinomycetes</taxon>
        <taxon>Micrococcales</taxon>
        <taxon>Ruaniaceae</taxon>
        <taxon>Ruania</taxon>
    </lineage>
</organism>
<dbReference type="SUPFAM" id="SSF55874">
    <property type="entry name" value="ATPase domain of HSP90 chaperone/DNA topoisomerase II/histidine kinase"/>
    <property type="match status" value="1"/>
</dbReference>
<dbReference type="AlphaFoldDB" id="A0A9D2EH73"/>
<gene>
    <name evidence="11" type="ORF">H9815_14605</name>
</gene>
<evidence type="ECO:0000256" key="5">
    <source>
        <dbReference type="ARBA" id="ARBA00022741"/>
    </source>
</evidence>
<dbReference type="GO" id="GO:0046983">
    <property type="term" value="F:protein dimerization activity"/>
    <property type="evidence" value="ECO:0007669"/>
    <property type="project" value="InterPro"/>
</dbReference>
<dbReference type="Proteomes" id="UP000824037">
    <property type="component" value="Unassembled WGS sequence"/>
</dbReference>
<comment type="caution">
    <text evidence="11">The sequence shown here is derived from an EMBL/GenBank/DDBJ whole genome shotgun (WGS) entry which is preliminary data.</text>
</comment>
<dbReference type="PANTHER" id="PTHR24421:SF10">
    <property type="entry name" value="NITRATE_NITRITE SENSOR PROTEIN NARQ"/>
    <property type="match status" value="1"/>
</dbReference>
<accession>A0A9D2EH73</accession>
<keyword evidence="9" id="KW-0472">Membrane</keyword>
<keyword evidence="4" id="KW-0808">Transferase</keyword>
<evidence type="ECO:0000259" key="10">
    <source>
        <dbReference type="Pfam" id="PF07730"/>
    </source>
</evidence>
<dbReference type="Pfam" id="PF07730">
    <property type="entry name" value="HisKA_3"/>
    <property type="match status" value="1"/>
</dbReference>
<dbReference type="GO" id="GO:0005524">
    <property type="term" value="F:ATP binding"/>
    <property type="evidence" value="ECO:0007669"/>
    <property type="project" value="UniProtKB-KW"/>
</dbReference>
<dbReference type="Gene3D" id="1.20.5.1930">
    <property type="match status" value="1"/>
</dbReference>
<comment type="catalytic activity">
    <reaction evidence="1">
        <text>ATP + protein L-histidine = ADP + protein N-phospho-L-histidine.</text>
        <dbReference type="EC" id="2.7.13.3"/>
    </reaction>
</comment>
<dbReference type="InterPro" id="IPR050482">
    <property type="entry name" value="Sensor_HK_TwoCompSys"/>
</dbReference>
<dbReference type="CDD" id="cd16917">
    <property type="entry name" value="HATPase_UhpB-NarQ-NarX-like"/>
    <property type="match status" value="1"/>
</dbReference>
<keyword evidence="6" id="KW-0418">Kinase</keyword>
<evidence type="ECO:0000256" key="3">
    <source>
        <dbReference type="ARBA" id="ARBA00022553"/>
    </source>
</evidence>
<dbReference type="EC" id="2.7.13.3" evidence="2"/>